<dbReference type="RefSeq" id="XP_043002510.1">
    <property type="nucleotide sequence ID" value="XM_043160553.1"/>
</dbReference>
<proteinExistence type="predicted"/>
<dbReference type="Proteomes" id="UP001049176">
    <property type="component" value="Chromosome 11"/>
</dbReference>
<reference evidence="1" key="1">
    <citation type="journal article" date="2021" name="Genome Biol. Evol.">
        <title>The assembled and annotated genome of the fairy-ring fungus Marasmius oreades.</title>
        <authorList>
            <person name="Hiltunen M."/>
            <person name="Ament-Velasquez S.L."/>
            <person name="Johannesson H."/>
        </authorList>
    </citation>
    <scope>NUCLEOTIDE SEQUENCE</scope>
    <source>
        <strain evidence="1">03SP1</strain>
    </source>
</reference>
<keyword evidence="2" id="KW-1185">Reference proteome</keyword>
<evidence type="ECO:0000313" key="1">
    <source>
        <dbReference type="EMBL" id="KAG7086039.1"/>
    </source>
</evidence>
<sequence>MPPPNLPPELWMKIFTQSVTSSFQDTLRSSFAVWEFSPGSFQWSSSPWEISRVCRNWRNIISAMPELWSSIEISSFAPGPNIVPFLDLYLKRSRGRGLDVVIMTDDSNNRSDHKDQHFLEAASFLMQHKARFQKLVMVIRFDDFPWGDYSLEHPVFPILESVCLGGDGELFPAPRQFWEGIRTAPKLHNVTLSYSLVLSTDNFLHILANSQVELLEIHNIFSLEDGFHSFRRLFPTLNKIETLKICDCTDAAMEAPFSPRLRNQALRALSIEQNDRPHEYLSSLELPSLETLLLSCIHLDSIFKAPPLHWVSDLFRILQRFPSLQRLSFHFNIEDEIRRQSNPARLVELLQFLPNLTALDARITGGGGSCSTNLLLALVSRSGLGRRLKSLRLNEADCHLDSDLILRHIMALETRVAKSKDPRDGNAIAQLSDVRLLFGFRPQRRSAEMTEFESLDRKMQLLELVGTKCALFRCFEKDFESSSFFVMGSKSLEDPAVHAFDRLHVSI</sequence>
<dbReference type="SUPFAM" id="SSF52047">
    <property type="entry name" value="RNI-like"/>
    <property type="match status" value="1"/>
</dbReference>
<dbReference type="Gene3D" id="3.80.10.10">
    <property type="entry name" value="Ribonuclease Inhibitor"/>
    <property type="match status" value="1"/>
</dbReference>
<dbReference type="KEGG" id="more:E1B28_003560"/>
<evidence type="ECO:0008006" key="3">
    <source>
        <dbReference type="Google" id="ProtNLM"/>
    </source>
</evidence>
<accession>A0A9P7RLV8</accession>
<organism evidence="1 2">
    <name type="scientific">Marasmius oreades</name>
    <name type="common">fairy-ring Marasmius</name>
    <dbReference type="NCBI Taxonomy" id="181124"/>
    <lineage>
        <taxon>Eukaryota</taxon>
        <taxon>Fungi</taxon>
        <taxon>Dikarya</taxon>
        <taxon>Basidiomycota</taxon>
        <taxon>Agaricomycotina</taxon>
        <taxon>Agaricomycetes</taxon>
        <taxon>Agaricomycetidae</taxon>
        <taxon>Agaricales</taxon>
        <taxon>Marasmiineae</taxon>
        <taxon>Marasmiaceae</taxon>
        <taxon>Marasmius</taxon>
    </lineage>
</organism>
<dbReference type="InterPro" id="IPR032675">
    <property type="entry name" value="LRR_dom_sf"/>
</dbReference>
<dbReference type="OrthoDB" id="3056269at2759"/>
<dbReference type="AlphaFoldDB" id="A0A9P7RLV8"/>
<protein>
    <recommendedName>
        <fullName evidence="3">F-box domain-containing protein</fullName>
    </recommendedName>
</protein>
<gene>
    <name evidence="1" type="ORF">E1B28_003560</name>
</gene>
<dbReference type="GeneID" id="66072636"/>
<name>A0A9P7RLV8_9AGAR</name>
<dbReference type="EMBL" id="CM032191">
    <property type="protein sequence ID" value="KAG7086039.1"/>
    <property type="molecule type" value="Genomic_DNA"/>
</dbReference>
<comment type="caution">
    <text evidence="1">The sequence shown here is derived from an EMBL/GenBank/DDBJ whole genome shotgun (WGS) entry which is preliminary data.</text>
</comment>
<evidence type="ECO:0000313" key="2">
    <source>
        <dbReference type="Proteomes" id="UP001049176"/>
    </source>
</evidence>